<organism evidence="1">
    <name type="scientific">bioreactor metagenome</name>
    <dbReference type="NCBI Taxonomy" id="1076179"/>
    <lineage>
        <taxon>unclassified sequences</taxon>
        <taxon>metagenomes</taxon>
        <taxon>ecological metagenomes</taxon>
    </lineage>
</organism>
<gene>
    <name evidence="1" type="ORF">SDC9_155103</name>
</gene>
<protein>
    <submittedName>
        <fullName evidence="1">Uncharacterized protein</fullName>
    </submittedName>
</protein>
<proteinExistence type="predicted"/>
<sequence>MPADGPDKVYIVQIKEPVGIVVDNGLPVGKVDELAEGLPEFPAVLHNDFLGHHLTHIRSAGGISHHRSAAAHQHDRDMAVSLHMHHDDDLHKMTYMETVRGRVETDIKGDLFLPQQLADLLFMGRLLD</sequence>
<reference evidence="1" key="1">
    <citation type="submission" date="2019-08" db="EMBL/GenBank/DDBJ databases">
        <authorList>
            <person name="Kucharzyk K."/>
            <person name="Murdoch R.W."/>
            <person name="Higgins S."/>
            <person name="Loffler F."/>
        </authorList>
    </citation>
    <scope>NUCLEOTIDE SEQUENCE</scope>
</reference>
<dbReference type="AlphaFoldDB" id="A0A645F0M4"/>
<comment type="caution">
    <text evidence="1">The sequence shown here is derived from an EMBL/GenBank/DDBJ whole genome shotgun (WGS) entry which is preliminary data.</text>
</comment>
<accession>A0A645F0M4</accession>
<dbReference type="EMBL" id="VSSQ01053833">
    <property type="protein sequence ID" value="MPN07831.1"/>
    <property type="molecule type" value="Genomic_DNA"/>
</dbReference>
<name>A0A645F0M4_9ZZZZ</name>
<evidence type="ECO:0000313" key="1">
    <source>
        <dbReference type="EMBL" id="MPN07831.1"/>
    </source>
</evidence>